<proteinExistence type="predicted"/>
<dbReference type="PANTHER" id="PTHR43792:SF1">
    <property type="entry name" value="N-ACETYLTRANSFERASE DOMAIN-CONTAINING PROTEIN"/>
    <property type="match status" value="1"/>
</dbReference>
<dbReference type="SUPFAM" id="SSF55729">
    <property type="entry name" value="Acyl-CoA N-acyltransferases (Nat)"/>
    <property type="match status" value="1"/>
</dbReference>
<feature type="domain" description="N-acetyltransferase" evidence="1">
    <location>
        <begin position="10"/>
        <end position="170"/>
    </location>
</feature>
<reference evidence="3" key="1">
    <citation type="submission" date="2018-11" db="EMBL/GenBank/DDBJ databases">
        <title>Shewanella sp. M2.</title>
        <authorList>
            <person name="Hwang Y.J."/>
            <person name="Hwang C.Y."/>
        </authorList>
    </citation>
    <scope>NUCLEOTIDE SEQUENCE [LARGE SCALE GENOMIC DNA]</scope>
    <source>
        <strain evidence="3">LMG 19866</strain>
    </source>
</reference>
<dbReference type="InterPro" id="IPR051531">
    <property type="entry name" value="N-acetyltransferase"/>
</dbReference>
<dbReference type="EMBL" id="CP034015">
    <property type="protein sequence ID" value="AZG74826.1"/>
    <property type="molecule type" value="Genomic_DNA"/>
</dbReference>
<gene>
    <name evidence="2" type="ORF">EGC82_19980</name>
</gene>
<dbReference type="Gene3D" id="3.40.630.30">
    <property type="match status" value="1"/>
</dbReference>
<dbReference type="Pfam" id="PF13302">
    <property type="entry name" value="Acetyltransf_3"/>
    <property type="match status" value="1"/>
</dbReference>
<dbReference type="RefSeq" id="WP_124732303.1">
    <property type="nucleotide sequence ID" value="NZ_CBCSKC010000048.1"/>
</dbReference>
<dbReference type="PANTHER" id="PTHR43792">
    <property type="entry name" value="GNAT FAMILY, PUTATIVE (AFU_ORTHOLOGUE AFUA_3G00765)-RELATED-RELATED"/>
    <property type="match status" value="1"/>
</dbReference>
<dbReference type="InterPro" id="IPR000182">
    <property type="entry name" value="GNAT_dom"/>
</dbReference>
<organism evidence="2 3">
    <name type="scientific">Shewanella livingstonensis</name>
    <dbReference type="NCBI Taxonomy" id="150120"/>
    <lineage>
        <taxon>Bacteria</taxon>
        <taxon>Pseudomonadati</taxon>
        <taxon>Pseudomonadota</taxon>
        <taxon>Gammaproteobacteria</taxon>
        <taxon>Alteromonadales</taxon>
        <taxon>Shewanellaceae</taxon>
        <taxon>Shewanella</taxon>
    </lineage>
</organism>
<keyword evidence="3" id="KW-1185">Reference proteome</keyword>
<dbReference type="KEGG" id="slj:EGC82_19980"/>
<dbReference type="AlphaFoldDB" id="A0A3G8LYR7"/>
<evidence type="ECO:0000259" key="1">
    <source>
        <dbReference type="PROSITE" id="PS51186"/>
    </source>
</evidence>
<evidence type="ECO:0000313" key="3">
    <source>
        <dbReference type="Proteomes" id="UP000278035"/>
    </source>
</evidence>
<protein>
    <submittedName>
        <fullName evidence="2">N-acetyltransferase</fullName>
    </submittedName>
</protein>
<sequence length="178" mass="19961">MKIITESPRLMIREFTLEDAPAVLHFNTPELVNRYTGDAGVCTTLTDAEDIIRTIWLVEYQQYGFGRWAVVVKDTNTVIGFCGFKNETRINAVDIGYRLHPDYWGMGLATEANQACIDYAKAHMDLDVVYAYAADANTGSINVATKLGMVYHSQYQEGELTFNRYEILLKAGGSIDNV</sequence>
<name>A0A3G8LYR7_9GAMM</name>
<accession>A0A3G8LYR7</accession>
<dbReference type="PROSITE" id="PS51186">
    <property type="entry name" value="GNAT"/>
    <property type="match status" value="1"/>
</dbReference>
<dbReference type="OrthoDB" id="9801656at2"/>
<dbReference type="GO" id="GO:0016747">
    <property type="term" value="F:acyltransferase activity, transferring groups other than amino-acyl groups"/>
    <property type="evidence" value="ECO:0007669"/>
    <property type="project" value="InterPro"/>
</dbReference>
<keyword evidence="2" id="KW-0808">Transferase</keyword>
<dbReference type="Proteomes" id="UP000278035">
    <property type="component" value="Chromosome"/>
</dbReference>
<dbReference type="InterPro" id="IPR016181">
    <property type="entry name" value="Acyl_CoA_acyltransferase"/>
</dbReference>
<evidence type="ECO:0000313" key="2">
    <source>
        <dbReference type="EMBL" id="AZG74826.1"/>
    </source>
</evidence>